<keyword evidence="3" id="KW-1185">Reference proteome</keyword>
<protein>
    <recommendedName>
        <fullName evidence="4">CU044_5270 family protein</fullName>
    </recommendedName>
</protein>
<dbReference type="Proteomes" id="UP000487268">
    <property type="component" value="Unassembled WGS sequence"/>
</dbReference>
<keyword evidence="1" id="KW-1133">Transmembrane helix</keyword>
<feature type="transmembrane region" description="Helical" evidence="1">
    <location>
        <begin position="44"/>
        <end position="67"/>
    </location>
</feature>
<keyword evidence="1" id="KW-0812">Transmembrane</keyword>
<dbReference type="OrthoDB" id="3461799at2"/>
<reference evidence="2 3" key="1">
    <citation type="submission" date="2019-10" db="EMBL/GenBank/DDBJ databases">
        <title>Actinomadura rubteroloni sp. nov. and Actinomadura macrotermitis sp. nov., isolated from the gut of fungus growing-termite Macrotermes natalensis.</title>
        <authorList>
            <person name="Benndorf R."/>
            <person name="Martin K."/>
            <person name="Kuefner M."/>
            <person name="De Beer W."/>
            <person name="Kaster A.-K."/>
            <person name="Vollmers J."/>
            <person name="Poulsen M."/>
            <person name="Beemelmanns C."/>
        </authorList>
    </citation>
    <scope>NUCLEOTIDE SEQUENCE [LARGE SCALE GENOMIC DNA]</scope>
    <source>
        <strain evidence="2 3">RB68</strain>
    </source>
</reference>
<evidence type="ECO:0008006" key="4">
    <source>
        <dbReference type="Google" id="ProtNLM"/>
    </source>
</evidence>
<accession>A0A7K0BUA2</accession>
<dbReference type="AlphaFoldDB" id="A0A7K0BUA2"/>
<name>A0A7K0BUA2_9ACTN</name>
<evidence type="ECO:0000313" key="2">
    <source>
        <dbReference type="EMBL" id="MQY04731.1"/>
    </source>
</evidence>
<gene>
    <name evidence="2" type="ORF">ACRB68_27930</name>
</gene>
<dbReference type="RefSeq" id="WP_153532910.1">
    <property type="nucleotide sequence ID" value="NZ_WEGH01000002.1"/>
</dbReference>
<comment type="caution">
    <text evidence="2">The sequence shown here is derived from an EMBL/GenBank/DDBJ whole genome shotgun (WGS) entry which is preliminary data.</text>
</comment>
<evidence type="ECO:0000313" key="3">
    <source>
        <dbReference type="Proteomes" id="UP000487268"/>
    </source>
</evidence>
<sequence>MDDDRMIRAFLVDDAPPSAEVVAEGRRRLYAAAPPARRPRRRPAWSLGAAGLAAAAACAATVVTLGGGDPAPPGGRTLTASQVLLAAAHEAETAPPGRYWHSHVVAGQTYRVDQGGYAIVGARMEIDGWAARSPRDADVTRSRFAGARPQTAADRAAWARAGSPKTWRVRSNGSLIVQRAADQPWDVRRTSPAAKKAREAFFADQAERCAKTRDCPPSEPSAAQREAFAGDPKALRAYLDAATGQGGPSGMLRNAAGLLTQPGSGKLHGAVFRLLAGLPGIRNAGRTTDSEGRPALALSARDARLDTRLLLEPGTYRVLGLQDVLVTGTEGLKPGTVYRQDVYLKLGWTDEAP</sequence>
<proteinExistence type="predicted"/>
<keyword evidence="1" id="KW-0472">Membrane</keyword>
<dbReference type="EMBL" id="WEGH01000002">
    <property type="protein sequence ID" value="MQY04731.1"/>
    <property type="molecule type" value="Genomic_DNA"/>
</dbReference>
<organism evidence="2 3">
    <name type="scientific">Actinomadura macrotermitis</name>
    <dbReference type="NCBI Taxonomy" id="2585200"/>
    <lineage>
        <taxon>Bacteria</taxon>
        <taxon>Bacillati</taxon>
        <taxon>Actinomycetota</taxon>
        <taxon>Actinomycetes</taxon>
        <taxon>Streptosporangiales</taxon>
        <taxon>Thermomonosporaceae</taxon>
        <taxon>Actinomadura</taxon>
    </lineage>
</organism>
<evidence type="ECO:0000256" key="1">
    <source>
        <dbReference type="SAM" id="Phobius"/>
    </source>
</evidence>